<reference evidence="1 2" key="1">
    <citation type="submission" date="2021-10" db="EMBL/GenBank/DDBJ databases">
        <authorList>
            <person name="Koch H."/>
        </authorList>
    </citation>
    <scope>NUCLEOTIDE SEQUENCE [LARGE SCALE GENOMIC DNA]</scope>
    <source>
        <strain evidence="1">6680</strain>
    </source>
</reference>
<accession>A0ABM8YX28</accession>
<proteinExistence type="predicted"/>
<keyword evidence="2" id="KW-1185">Reference proteome</keyword>
<name>A0ABM8YX28_9PROT</name>
<evidence type="ECO:0000313" key="2">
    <source>
        <dbReference type="Proteomes" id="UP000839052"/>
    </source>
</evidence>
<protein>
    <submittedName>
        <fullName evidence="1">Uncharacterized protein</fullName>
    </submittedName>
</protein>
<evidence type="ECO:0000313" key="1">
    <source>
        <dbReference type="EMBL" id="CAG9932062.1"/>
    </source>
</evidence>
<dbReference type="EMBL" id="OU912926">
    <property type="protein sequence ID" value="CAG9932062.1"/>
    <property type="molecule type" value="Genomic_DNA"/>
</dbReference>
<dbReference type="Proteomes" id="UP000839052">
    <property type="component" value="Chromosome"/>
</dbReference>
<organism evidence="1 2">
    <name type="scientific">Candidatus Nitrotoga arctica</name>
    <dbReference type="NCBI Taxonomy" id="453162"/>
    <lineage>
        <taxon>Bacteria</taxon>
        <taxon>Pseudomonadati</taxon>
        <taxon>Pseudomonadota</taxon>
        <taxon>Betaproteobacteria</taxon>
        <taxon>Nitrosomonadales</taxon>
        <taxon>Gallionellaceae</taxon>
        <taxon>Candidatus Nitrotoga</taxon>
    </lineage>
</organism>
<sequence length="81" mass="9136">MCGLNAVIMEDLEETLGDNIYRIDFSFSVKALPKFIDAVKKGHAVRCSFFDHTLSVSVRILPDEIMTENHQSDFITTATLK</sequence>
<gene>
    <name evidence="1" type="ORF">NTG6680_0809</name>
</gene>